<keyword evidence="2 4" id="KW-0547">Nucleotide-binding</keyword>
<dbReference type="InterPro" id="IPR029047">
    <property type="entry name" value="HSP70_peptide-bd_sf"/>
</dbReference>
<dbReference type="STRING" id="1216006.VA7868_03313"/>
<dbReference type="PROSITE" id="PS00329">
    <property type="entry name" value="HSP70_2"/>
    <property type="match status" value="1"/>
</dbReference>
<dbReference type="InterPro" id="IPR043129">
    <property type="entry name" value="ATPase_NBD"/>
</dbReference>
<dbReference type="RefSeq" id="WP_073604944.1">
    <property type="nucleotide sequence ID" value="NZ_FQXZ01000038.1"/>
</dbReference>
<dbReference type="Gene3D" id="3.30.420.40">
    <property type="match status" value="2"/>
</dbReference>
<proteinExistence type="inferred from homology"/>
<dbReference type="GO" id="GO:0005524">
    <property type="term" value="F:ATP binding"/>
    <property type="evidence" value="ECO:0007669"/>
    <property type="project" value="UniProtKB-KW"/>
</dbReference>
<dbReference type="PRINTS" id="PR00301">
    <property type="entry name" value="HEATSHOCK70"/>
</dbReference>
<evidence type="ECO:0000256" key="1">
    <source>
        <dbReference type="ARBA" id="ARBA00007381"/>
    </source>
</evidence>
<organism evidence="5 6">
    <name type="scientific">Vibrio aerogenes CECT 7868</name>
    <dbReference type="NCBI Taxonomy" id="1216006"/>
    <lineage>
        <taxon>Bacteria</taxon>
        <taxon>Pseudomonadati</taxon>
        <taxon>Pseudomonadota</taxon>
        <taxon>Gammaproteobacteria</taxon>
        <taxon>Vibrionales</taxon>
        <taxon>Vibrionaceae</taxon>
        <taxon>Vibrio</taxon>
    </lineage>
</organism>
<evidence type="ECO:0000256" key="4">
    <source>
        <dbReference type="RuleBase" id="RU003322"/>
    </source>
</evidence>
<name>A0A1M5ZVU9_9VIBR</name>
<dbReference type="SUPFAM" id="SSF53067">
    <property type="entry name" value="Actin-like ATPase domain"/>
    <property type="match status" value="2"/>
</dbReference>
<dbReference type="PROSITE" id="PS00297">
    <property type="entry name" value="HSP70_1"/>
    <property type="match status" value="1"/>
</dbReference>
<evidence type="ECO:0000313" key="6">
    <source>
        <dbReference type="Proteomes" id="UP000184608"/>
    </source>
</evidence>
<keyword evidence="3 4" id="KW-0067">ATP-binding</keyword>
<dbReference type="Gene3D" id="2.60.34.10">
    <property type="entry name" value="Substrate Binding Domain Of DNAk, Chain A, domain 1"/>
    <property type="match status" value="1"/>
</dbReference>
<protein>
    <submittedName>
        <fullName evidence="5">Chaperone protein HscC</fullName>
    </submittedName>
</protein>
<dbReference type="GO" id="GO:0140662">
    <property type="term" value="F:ATP-dependent protein folding chaperone"/>
    <property type="evidence" value="ECO:0007669"/>
    <property type="project" value="InterPro"/>
</dbReference>
<accession>A0A1M5ZVU9</accession>
<keyword evidence="6" id="KW-1185">Reference proteome</keyword>
<dbReference type="Proteomes" id="UP000184608">
    <property type="component" value="Unassembled WGS sequence"/>
</dbReference>
<comment type="similarity">
    <text evidence="1 4">Belongs to the heat shock protein 70 family.</text>
</comment>
<dbReference type="EMBL" id="FQXZ01000038">
    <property type="protein sequence ID" value="SHI28370.1"/>
    <property type="molecule type" value="Genomic_DNA"/>
</dbReference>
<reference evidence="5 6" key="1">
    <citation type="submission" date="2016-11" db="EMBL/GenBank/DDBJ databases">
        <authorList>
            <person name="Jaros S."/>
            <person name="Januszkiewicz K."/>
            <person name="Wedrychowicz H."/>
        </authorList>
    </citation>
    <scope>NUCLEOTIDE SEQUENCE [LARGE SCALE GENOMIC DNA]</scope>
    <source>
        <strain evidence="5 6">CECT 7868</strain>
    </source>
</reference>
<evidence type="ECO:0000313" key="5">
    <source>
        <dbReference type="EMBL" id="SHI28370.1"/>
    </source>
</evidence>
<sequence length="556" mass="61776">MDKNLAIGIDLGTTNSAIAVWLDGKATLIPNSLGQFLTPSVVSIDEHHHILVGEAAYSRLITKPLQTASAFKRFLGTEKTYPLGETTYTPTELCAMILKSLKSDAEEYLKQPVRDVVISVPAYFNDQQRKEVRQAAELAGLDAVRLINEPTAACLAYSLHETHDRRFLVFDLGGGTFDVTVVEYQDSFIEVRASTGDNRLGGEDFTAALVDAVMAKLNISADSLAPAELSKIVQACETAKKRTSAEVSVALPEPWAQSVCFTTQELLDIWQETLNRLSFPIRQALNDARISPDEIEELIFVGGATRLKEVQQMATRLIGRFGQISLDPDLVVALGAATQAACRLRDEAVEEIVLTDVCPFSLGIASNREGQHGVFSPIIERNTVIPASRVERFYTIHDEQDVVRIAVYQGERVWVAENVLIDEFEVDVNPAAAGSESLDVRFSYDINGLLEVDVTVVSTGKTIQKVIDRTPAGMSDADKLSSRHRLEKLKFHPRDALPNITLMEKLNRLYEEKLAEERHWIEQMILHFSRMLETQDDHKIKTLRDQIESDLKASGL</sequence>
<evidence type="ECO:0000256" key="2">
    <source>
        <dbReference type="ARBA" id="ARBA00022741"/>
    </source>
</evidence>
<evidence type="ECO:0000256" key="3">
    <source>
        <dbReference type="ARBA" id="ARBA00022840"/>
    </source>
</evidence>
<dbReference type="FunFam" id="3.30.420.40:FF:000144">
    <property type="entry name" value="Molecular chaperone HscC"/>
    <property type="match status" value="1"/>
</dbReference>
<dbReference type="InterPro" id="IPR013126">
    <property type="entry name" value="Hsp_70_fam"/>
</dbReference>
<dbReference type="SUPFAM" id="SSF100920">
    <property type="entry name" value="Heat shock protein 70kD (HSP70), peptide-binding domain"/>
    <property type="match status" value="1"/>
</dbReference>
<dbReference type="PANTHER" id="PTHR19375">
    <property type="entry name" value="HEAT SHOCK PROTEIN 70KDA"/>
    <property type="match status" value="1"/>
</dbReference>
<dbReference type="OrthoDB" id="9766019at2"/>
<gene>
    <name evidence="5" type="primary">hscC</name>
    <name evidence="5" type="ORF">VA7868_03313</name>
</gene>
<dbReference type="AlphaFoldDB" id="A0A1M5ZVU9"/>
<dbReference type="Pfam" id="PF00012">
    <property type="entry name" value="HSP70"/>
    <property type="match status" value="2"/>
</dbReference>
<dbReference type="InterPro" id="IPR018181">
    <property type="entry name" value="Heat_shock_70_CS"/>
</dbReference>
<dbReference type="Gene3D" id="3.90.640.10">
    <property type="entry name" value="Actin, Chain A, domain 4"/>
    <property type="match status" value="1"/>
</dbReference>